<accession>A0AAE0XHT5</accession>
<keyword evidence="3" id="KW-1185">Reference proteome</keyword>
<feature type="region of interest" description="Disordered" evidence="1">
    <location>
        <begin position="92"/>
        <end position="189"/>
    </location>
</feature>
<reference evidence="2" key="2">
    <citation type="submission" date="2023-06" db="EMBL/GenBank/DDBJ databases">
        <authorList>
            <consortium name="Lawrence Berkeley National Laboratory"/>
            <person name="Haridas S."/>
            <person name="Hensen N."/>
            <person name="Bonometti L."/>
            <person name="Westerberg I."/>
            <person name="Brannstrom I.O."/>
            <person name="Guillou S."/>
            <person name="Cros-Aarteil S."/>
            <person name="Calhoun S."/>
            <person name="Kuo A."/>
            <person name="Mondo S."/>
            <person name="Pangilinan J."/>
            <person name="Riley R."/>
            <person name="Labutti K."/>
            <person name="Andreopoulos B."/>
            <person name="Lipzen A."/>
            <person name="Chen C."/>
            <person name="Yanf M."/>
            <person name="Daum C."/>
            <person name="Ng V."/>
            <person name="Clum A."/>
            <person name="Steindorff A."/>
            <person name="Ohm R."/>
            <person name="Martin F."/>
            <person name="Silar P."/>
            <person name="Natvig D."/>
            <person name="Lalanne C."/>
            <person name="Gautier V."/>
            <person name="Ament-Velasquez S.L."/>
            <person name="Kruys A."/>
            <person name="Hutchinson M.I."/>
            <person name="Powell A.J."/>
            <person name="Barry K."/>
            <person name="Miller A.N."/>
            <person name="Grigoriev I.V."/>
            <person name="Debuchy R."/>
            <person name="Gladieux P."/>
            <person name="Thoren M.H."/>
            <person name="Johannesson H."/>
        </authorList>
    </citation>
    <scope>NUCLEOTIDE SEQUENCE</scope>
    <source>
        <strain evidence="2">CBS 314.62</strain>
    </source>
</reference>
<reference evidence="2" key="1">
    <citation type="journal article" date="2023" name="Mol. Phylogenet. Evol.">
        <title>Genome-scale phylogeny and comparative genomics of the fungal order Sordariales.</title>
        <authorList>
            <person name="Hensen N."/>
            <person name="Bonometti L."/>
            <person name="Westerberg I."/>
            <person name="Brannstrom I.O."/>
            <person name="Guillou S."/>
            <person name="Cros-Aarteil S."/>
            <person name="Calhoun S."/>
            <person name="Haridas S."/>
            <person name="Kuo A."/>
            <person name="Mondo S."/>
            <person name="Pangilinan J."/>
            <person name="Riley R."/>
            <person name="LaButti K."/>
            <person name="Andreopoulos B."/>
            <person name="Lipzen A."/>
            <person name="Chen C."/>
            <person name="Yan M."/>
            <person name="Daum C."/>
            <person name="Ng V."/>
            <person name="Clum A."/>
            <person name="Steindorff A."/>
            <person name="Ohm R.A."/>
            <person name="Martin F."/>
            <person name="Silar P."/>
            <person name="Natvig D.O."/>
            <person name="Lalanne C."/>
            <person name="Gautier V."/>
            <person name="Ament-Velasquez S.L."/>
            <person name="Kruys A."/>
            <person name="Hutchinson M.I."/>
            <person name="Powell A.J."/>
            <person name="Barry K."/>
            <person name="Miller A.N."/>
            <person name="Grigoriev I.V."/>
            <person name="Debuchy R."/>
            <person name="Gladieux P."/>
            <person name="Hiltunen Thoren M."/>
            <person name="Johannesson H."/>
        </authorList>
    </citation>
    <scope>NUCLEOTIDE SEQUENCE</scope>
    <source>
        <strain evidence="2">CBS 314.62</strain>
    </source>
</reference>
<sequence>MTFPSIFLNSESRPLQGLYWRTRKARLETYLAKDSINLIRFNNSKTSSAELEARSDETPSLFESQGVLSDFTQNPTPEALGPLARIEVGSDVPQGKWKECPPLENNGWASEGETANFPASSGDSPLDKTKEEEKTSSGIPCPRQSAFPQDKPTAGDGDDEDEEGRDDCGNSVGDVESPSISSTEVQVGSIKKDLDTEVLLLSGPMDRQTSTRRMMKVNLTAGYVVECQRNYHPRAYSRQPGGDGNEDSEGVNNDHNNAISLVFHTIATVMPPSQSESSSSTAWDYAKEINESMEDLIELCKGSR</sequence>
<dbReference type="AlphaFoldDB" id="A0AAE0XHT5"/>
<feature type="compositionally biased region" description="Basic and acidic residues" evidence="1">
    <location>
        <begin position="125"/>
        <end position="135"/>
    </location>
</feature>
<feature type="compositionally biased region" description="Acidic residues" evidence="1">
    <location>
        <begin position="156"/>
        <end position="165"/>
    </location>
</feature>
<name>A0AAE0XHT5_9PEZI</name>
<proteinExistence type="predicted"/>
<evidence type="ECO:0000256" key="1">
    <source>
        <dbReference type="SAM" id="MobiDB-lite"/>
    </source>
</evidence>
<organism evidence="2 3">
    <name type="scientific">Podospora appendiculata</name>
    <dbReference type="NCBI Taxonomy" id="314037"/>
    <lineage>
        <taxon>Eukaryota</taxon>
        <taxon>Fungi</taxon>
        <taxon>Dikarya</taxon>
        <taxon>Ascomycota</taxon>
        <taxon>Pezizomycotina</taxon>
        <taxon>Sordariomycetes</taxon>
        <taxon>Sordariomycetidae</taxon>
        <taxon>Sordariales</taxon>
        <taxon>Podosporaceae</taxon>
        <taxon>Podospora</taxon>
    </lineage>
</organism>
<dbReference type="EMBL" id="JAULSO010000001">
    <property type="protein sequence ID" value="KAK3693618.1"/>
    <property type="molecule type" value="Genomic_DNA"/>
</dbReference>
<protein>
    <submittedName>
        <fullName evidence="2">Uncharacterized protein</fullName>
    </submittedName>
</protein>
<comment type="caution">
    <text evidence="2">The sequence shown here is derived from an EMBL/GenBank/DDBJ whole genome shotgun (WGS) entry which is preliminary data.</text>
</comment>
<evidence type="ECO:0000313" key="2">
    <source>
        <dbReference type="EMBL" id="KAK3693618.1"/>
    </source>
</evidence>
<gene>
    <name evidence="2" type="ORF">B0T22DRAFT_436782</name>
</gene>
<evidence type="ECO:0000313" key="3">
    <source>
        <dbReference type="Proteomes" id="UP001270362"/>
    </source>
</evidence>
<feature type="region of interest" description="Disordered" evidence="1">
    <location>
        <begin position="234"/>
        <end position="253"/>
    </location>
</feature>
<dbReference type="Proteomes" id="UP001270362">
    <property type="component" value="Unassembled WGS sequence"/>
</dbReference>